<comment type="caution">
    <text evidence="1">The sequence shown here is derived from an EMBL/GenBank/DDBJ whole genome shotgun (WGS) entry which is preliminary data.</text>
</comment>
<reference evidence="1 2" key="1">
    <citation type="submission" date="2018-04" db="EMBL/GenBank/DDBJ databases">
        <title>Novel Campyloabacter and Helicobacter Species and Strains.</title>
        <authorList>
            <person name="Mannion A.J."/>
            <person name="Shen Z."/>
            <person name="Fox J.G."/>
        </authorList>
    </citation>
    <scope>NUCLEOTIDE SEQUENCE [LARGE SCALE GENOMIC DNA]</scope>
    <source>
        <strain evidence="1 2">MIT 17-337</strain>
    </source>
</reference>
<dbReference type="Proteomes" id="UP000256379">
    <property type="component" value="Unassembled WGS sequence"/>
</dbReference>
<keyword evidence="2" id="KW-1185">Reference proteome</keyword>
<accession>A0A3D8IDF8</accession>
<evidence type="ECO:0008006" key="3">
    <source>
        <dbReference type="Google" id="ProtNLM"/>
    </source>
</evidence>
<sequence length="226" mass="25581">MYYGGFDTLPDSRASNLGGFLSFSFGHYWQSGLTLNLDGMGGYGASGIVDSATMYKRTHFIVLVNPSIGYNISSDLNNPLVISLNIPMDVYNMARITPQAFVNPMYFLGVSVFNRKMINQNLGIEYSLGYGFNILKRYMGASFDESFTFSGGNRFEASLGVILRRDIEPPYINRAKKADFYARIKGIYYNMNAFHATYTNADIIYPKANNFMLLFEVGMSMDWLYY</sequence>
<evidence type="ECO:0000313" key="1">
    <source>
        <dbReference type="EMBL" id="RDU63217.1"/>
    </source>
</evidence>
<dbReference type="EMBL" id="NXLQ01000025">
    <property type="protein sequence ID" value="RDU63217.1"/>
    <property type="molecule type" value="Genomic_DNA"/>
</dbReference>
<proteinExistence type="predicted"/>
<protein>
    <recommendedName>
        <fullName evidence="3">Outer membrane beta-barrel protein</fullName>
    </recommendedName>
</protein>
<dbReference type="AlphaFoldDB" id="A0A3D8IDF8"/>
<organism evidence="1 2">
    <name type="scientific">Helicobacter didelphidarum</name>
    <dbReference type="NCBI Taxonomy" id="2040648"/>
    <lineage>
        <taxon>Bacteria</taxon>
        <taxon>Pseudomonadati</taxon>
        <taxon>Campylobacterota</taxon>
        <taxon>Epsilonproteobacteria</taxon>
        <taxon>Campylobacterales</taxon>
        <taxon>Helicobacteraceae</taxon>
        <taxon>Helicobacter</taxon>
    </lineage>
</organism>
<name>A0A3D8IDF8_9HELI</name>
<evidence type="ECO:0000313" key="2">
    <source>
        <dbReference type="Proteomes" id="UP000256379"/>
    </source>
</evidence>
<gene>
    <name evidence="1" type="ORF">CQA53_08725</name>
</gene>